<evidence type="ECO:0000313" key="9">
    <source>
        <dbReference type="Proteomes" id="UP000037510"/>
    </source>
</evidence>
<evidence type="ECO:0000256" key="2">
    <source>
        <dbReference type="ARBA" id="ARBA00010532"/>
    </source>
</evidence>
<dbReference type="STRING" id="104452.A0A0L7LMD4"/>
<comment type="similarity">
    <text evidence="2">Belongs to the CD36 family.</text>
</comment>
<keyword evidence="7" id="KW-0325">Glycoprotein</keyword>
<evidence type="ECO:0000256" key="3">
    <source>
        <dbReference type="ARBA" id="ARBA00022475"/>
    </source>
</evidence>
<reference evidence="8 9" key="1">
    <citation type="journal article" date="2015" name="Genome Biol. Evol.">
        <title>The genome of winter moth (Operophtera brumata) provides a genomic perspective on sexual dimorphism and phenology.</title>
        <authorList>
            <person name="Derks M.F."/>
            <person name="Smit S."/>
            <person name="Salis L."/>
            <person name="Schijlen E."/>
            <person name="Bossers A."/>
            <person name="Mateman C."/>
            <person name="Pijl A.S."/>
            <person name="de Ridder D."/>
            <person name="Groenen M.A."/>
            <person name="Visser M.E."/>
            <person name="Megens H.J."/>
        </authorList>
    </citation>
    <scope>NUCLEOTIDE SEQUENCE [LARGE SCALE GENOMIC DNA]</scope>
    <source>
        <strain evidence="8">WM2013NL</strain>
        <tissue evidence="8">Head and thorax</tissue>
    </source>
</reference>
<organism evidence="8 9">
    <name type="scientific">Operophtera brumata</name>
    <name type="common">Winter moth</name>
    <name type="synonym">Phalaena brumata</name>
    <dbReference type="NCBI Taxonomy" id="104452"/>
    <lineage>
        <taxon>Eukaryota</taxon>
        <taxon>Metazoa</taxon>
        <taxon>Ecdysozoa</taxon>
        <taxon>Arthropoda</taxon>
        <taxon>Hexapoda</taxon>
        <taxon>Insecta</taxon>
        <taxon>Pterygota</taxon>
        <taxon>Neoptera</taxon>
        <taxon>Endopterygota</taxon>
        <taxon>Lepidoptera</taxon>
        <taxon>Glossata</taxon>
        <taxon>Ditrysia</taxon>
        <taxon>Geometroidea</taxon>
        <taxon>Geometridae</taxon>
        <taxon>Larentiinae</taxon>
        <taxon>Operophtera</taxon>
    </lineage>
</organism>
<evidence type="ECO:0000256" key="6">
    <source>
        <dbReference type="ARBA" id="ARBA00023136"/>
    </source>
</evidence>
<dbReference type="GO" id="GO:0005737">
    <property type="term" value="C:cytoplasm"/>
    <property type="evidence" value="ECO:0007669"/>
    <property type="project" value="TreeGrafter"/>
</dbReference>
<dbReference type="GO" id="GO:0005044">
    <property type="term" value="F:scavenger receptor activity"/>
    <property type="evidence" value="ECO:0007669"/>
    <property type="project" value="TreeGrafter"/>
</dbReference>
<comment type="subcellular location">
    <subcellularLocation>
        <location evidence="1">Cell membrane</location>
    </subcellularLocation>
</comment>
<keyword evidence="3" id="KW-1003">Cell membrane</keyword>
<dbReference type="Proteomes" id="UP000037510">
    <property type="component" value="Unassembled WGS sequence"/>
</dbReference>
<evidence type="ECO:0000256" key="7">
    <source>
        <dbReference type="ARBA" id="ARBA00023180"/>
    </source>
</evidence>
<evidence type="ECO:0000256" key="1">
    <source>
        <dbReference type="ARBA" id="ARBA00004236"/>
    </source>
</evidence>
<accession>A0A0L7LMD4</accession>
<name>A0A0L7LMD4_OPEBR</name>
<dbReference type="InterPro" id="IPR002159">
    <property type="entry name" value="CD36_fam"/>
</dbReference>
<comment type="caution">
    <text evidence="8">The sequence shown here is derived from an EMBL/GenBank/DDBJ whole genome shotgun (WGS) entry which is preliminary data.</text>
</comment>
<evidence type="ECO:0000256" key="5">
    <source>
        <dbReference type="ARBA" id="ARBA00022989"/>
    </source>
</evidence>
<protein>
    <submittedName>
        <fullName evidence="8">Cameo2</fullName>
    </submittedName>
</protein>
<sequence length="210" mass="23657">MNHIGPYRFREVRKHVNVTVHAHNSSVAYRTQRSWFFDSASSNGSLQDTVTSINMIAASAMFQNRHSGTFRQIGLSTTFTLLSTSLFVTKTMGEMLFDGYEDAMLLMSKDLSENSTLTMFVPDLCRTVHLEHVDSGVMDGLDYHKFEMKERCFDKSSVSDENNCFCNGECKWSGVMNVSACRFDAPAFLSLPHFLYADPALREGVSTINI</sequence>
<dbReference type="AlphaFoldDB" id="A0A0L7LMD4"/>
<dbReference type="EMBL" id="JTDY01000553">
    <property type="protein sequence ID" value="KOB76698.1"/>
    <property type="molecule type" value="Genomic_DNA"/>
</dbReference>
<dbReference type="Pfam" id="PF01130">
    <property type="entry name" value="CD36"/>
    <property type="match status" value="1"/>
</dbReference>
<keyword evidence="9" id="KW-1185">Reference proteome</keyword>
<dbReference type="PANTHER" id="PTHR11923:SF93">
    <property type="entry name" value="GH07959P-RELATED"/>
    <property type="match status" value="1"/>
</dbReference>
<keyword evidence="6" id="KW-0472">Membrane</keyword>
<evidence type="ECO:0000256" key="4">
    <source>
        <dbReference type="ARBA" id="ARBA00022692"/>
    </source>
</evidence>
<evidence type="ECO:0000313" key="8">
    <source>
        <dbReference type="EMBL" id="KOB76698.1"/>
    </source>
</evidence>
<gene>
    <name evidence="8" type="ORF">OBRU01_05303</name>
</gene>
<dbReference type="PANTHER" id="PTHR11923">
    <property type="entry name" value="SCAVENGER RECEPTOR CLASS B TYPE-1 SR-B1"/>
    <property type="match status" value="1"/>
</dbReference>
<dbReference type="PRINTS" id="PR01609">
    <property type="entry name" value="CD36FAMILY"/>
</dbReference>
<dbReference type="GO" id="GO:0005886">
    <property type="term" value="C:plasma membrane"/>
    <property type="evidence" value="ECO:0007669"/>
    <property type="project" value="UniProtKB-SubCell"/>
</dbReference>
<keyword evidence="4" id="KW-0812">Transmembrane</keyword>
<keyword evidence="5" id="KW-1133">Transmembrane helix</keyword>
<proteinExistence type="inferred from homology"/>